<accession>A0ABV9ECN3</accession>
<dbReference type="GO" id="GO:0016491">
    <property type="term" value="F:oxidoreductase activity"/>
    <property type="evidence" value="ECO:0007669"/>
    <property type="project" value="UniProtKB-KW"/>
</dbReference>
<comment type="caution">
    <text evidence="4">The sequence shown here is derived from an EMBL/GenBank/DDBJ whole genome shotgun (WGS) entry which is preliminary data.</text>
</comment>
<dbReference type="PROSITE" id="PS00086">
    <property type="entry name" value="CYTOCHROME_P450"/>
    <property type="match status" value="1"/>
</dbReference>
<evidence type="ECO:0000256" key="2">
    <source>
        <dbReference type="RuleBase" id="RU000461"/>
    </source>
</evidence>
<evidence type="ECO:0000313" key="4">
    <source>
        <dbReference type="EMBL" id="MFC4586943.1"/>
    </source>
</evidence>
<dbReference type="PANTHER" id="PTHR46696">
    <property type="entry name" value="P450, PUTATIVE (EUROFUNG)-RELATED"/>
    <property type="match status" value="1"/>
</dbReference>
<dbReference type="Gene3D" id="1.10.630.10">
    <property type="entry name" value="Cytochrome P450"/>
    <property type="match status" value="1"/>
</dbReference>
<sequence>MTHALPSPVTLPLERQNPFDPPSELRRWSHEGPLRPMLYADGHVGWLVTGYSAVRSVLGDARFSADPDLVHPQIGRRSIQRFLGKLPGLFLNQDPPEHTRLRRMVAGHFGLRNMKRLEPTVTRFTSGLLDGMEQGGPSADLVSAFAFPLPSMVICELLGVPYSAHDQFQRQSSEMLSLESRLPQVRGAIEGMALYIHDLVDRKRAEPGDDLISDLVSTGELTKDEITGVAMLLLVSGHETTANMIALGTFTLLENPVQLAVLRDDPALTGLAVEELLRYLSIIHMGLVRAASEDVEVEGYMIKAGESVTVSLATANRDPRQFAEPDRLDITRPATGHLAFGHGIHQCVGQQLARMEMRIAYPALLNRFPKLRLAVTPEQVATRSDMAIYGVHRLPVAW</sequence>
<dbReference type="Pfam" id="PF00067">
    <property type="entry name" value="p450"/>
    <property type="match status" value="1"/>
</dbReference>
<dbReference type="Proteomes" id="UP001595891">
    <property type="component" value="Unassembled WGS sequence"/>
</dbReference>
<comment type="similarity">
    <text evidence="1 2">Belongs to the cytochrome P450 family.</text>
</comment>
<dbReference type="InterPro" id="IPR001128">
    <property type="entry name" value="Cyt_P450"/>
</dbReference>
<organism evidence="4 5">
    <name type="scientific">Sphaerisporangium corydalis</name>
    <dbReference type="NCBI Taxonomy" id="1441875"/>
    <lineage>
        <taxon>Bacteria</taxon>
        <taxon>Bacillati</taxon>
        <taxon>Actinomycetota</taxon>
        <taxon>Actinomycetes</taxon>
        <taxon>Streptosporangiales</taxon>
        <taxon>Streptosporangiaceae</taxon>
        <taxon>Sphaerisporangium</taxon>
    </lineage>
</organism>
<dbReference type="InterPro" id="IPR036396">
    <property type="entry name" value="Cyt_P450_sf"/>
</dbReference>
<keyword evidence="2" id="KW-0408">Iron</keyword>
<evidence type="ECO:0000256" key="1">
    <source>
        <dbReference type="ARBA" id="ARBA00010617"/>
    </source>
</evidence>
<dbReference type="CDD" id="cd11030">
    <property type="entry name" value="CYP105-like"/>
    <property type="match status" value="1"/>
</dbReference>
<reference evidence="5" key="1">
    <citation type="journal article" date="2019" name="Int. J. Syst. Evol. Microbiol.">
        <title>The Global Catalogue of Microorganisms (GCM) 10K type strain sequencing project: providing services to taxonomists for standard genome sequencing and annotation.</title>
        <authorList>
            <consortium name="The Broad Institute Genomics Platform"/>
            <consortium name="The Broad Institute Genome Sequencing Center for Infectious Disease"/>
            <person name="Wu L."/>
            <person name="Ma J."/>
        </authorList>
    </citation>
    <scope>NUCLEOTIDE SEQUENCE [LARGE SCALE GENOMIC DNA]</scope>
    <source>
        <strain evidence="5">CCUG 49560</strain>
    </source>
</reference>
<dbReference type="PRINTS" id="PR00385">
    <property type="entry name" value="P450"/>
</dbReference>
<proteinExistence type="inferred from homology"/>
<gene>
    <name evidence="4" type="ORF">ACFO8L_12705</name>
</gene>
<protein>
    <submittedName>
        <fullName evidence="4">Cytochrome P450</fullName>
        <ecNumber evidence="4">1.14.-.-</ecNumber>
    </submittedName>
</protein>
<dbReference type="PANTHER" id="PTHR46696:SF1">
    <property type="entry name" value="CYTOCHROME P450 YJIB-RELATED"/>
    <property type="match status" value="1"/>
</dbReference>
<evidence type="ECO:0000256" key="3">
    <source>
        <dbReference type="SAM" id="MobiDB-lite"/>
    </source>
</evidence>
<keyword evidence="2" id="KW-0479">Metal-binding</keyword>
<dbReference type="RefSeq" id="WP_262848940.1">
    <property type="nucleotide sequence ID" value="NZ_JANZYP010000079.1"/>
</dbReference>
<name>A0ABV9ECN3_9ACTN</name>
<dbReference type="InterPro" id="IPR017972">
    <property type="entry name" value="Cyt_P450_CS"/>
</dbReference>
<keyword evidence="2" id="KW-0349">Heme</keyword>
<dbReference type="EC" id="1.14.-.-" evidence="4"/>
<keyword evidence="2" id="KW-0503">Monooxygenase</keyword>
<evidence type="ECO:0000313" key="5">
    <source>
        <dbReference type="Proteomes" id="UP001595891"/>
    </source>
</evidence>
<keyword evidence="5" id="KW-1185">Reference proteome</keyword>
<dbReference type="EMBL" id="JBHSFN010000006">
    <property type="protein sequence ID" value="MFC4586943.1"/>
    <property type="molecule type" value="Genomic_DNA"/>
</dbReference>
<feature type="region of interest" description="Disordered" evidence="3">
    <location>
        <begin position="1"/>
        <end position="26"/>
    </location>
</feature>
<dbReference type="InterPro" id="IPR002397">
    <property type="entry name" value="Cyt_P450_B"/>
</dbReference>
<keyword evidence="2 4" id="KW-0560">Oxidoreductase</keyword>
<dbReference type="PRINTS" id="PR00359">
    <property type="entry name" value="BP450"/>
</dbReference>
<dbReference type="SUPFAM" id="SSF48264">
    <property type="entry name" value="Cytochrome P450"/>
    <property type="match status" value="1"/>
</dbReference>